<feature type="repeat" description="TPR" evidence="1">
    <location>
        <begin position="157"/>
        <end position="190"/>
    </location>
</feature>
<dbReference type="OrthoDB" id="9781271at2"/>
<gene>
    <name evidence="4" type="ORF">SAMN02745119_00029</name>
</gene>
<feature type="coiled-coil region" evidence="2">
    <location>
        <begin position="44"/>
        <end position="92"/>
    </location>
</feature>
<dbReference type="HAMAP" id="MF_02066">
    <property type="entry name" value="CpoB"/>
    <property type="match status" value="1"/>
</dbReference>
<dbReference type="Pfam" id="PF13432">
    <property type="entry name" value="TPR_16"/>
    <property type="match status" value="1"/>
</dbReference>
<dbReference type="PROSITE" id="PS50005">
    <property type="entry name" value="TPR"/>
    <property type="match status" value="2"/>
</dbReference>
<evidence type="ECO:0000313" key="4">
    <source>
        <dbReference type="EMBL" id="SJZ33026.1"/>
    </source>
</evidence>
<dbReference type="Proteomes" id="UP000190102">
    <property type="component" value="Unassembled WGS sequence"/>
</dbReference>
<dbReference type="SUPFAM" id="SSF48452">
    <property type="entry name" value="TPR-like"/>
    <property type="match status" value="1"/>
</dbReference>
<feature type="repeat" description="TPR" evidence="1">
    <location>
        <begin position="194"/>
        <end position="227"/>
    </location>
</feature>
<dbReference type="STRING" id="115783.SAMN02745119_00029"/>
<dbReference type="Pfam" id="PF13174">
    <property type="entry name" value="TPR_6"/>
    <property type="match status" value="1"/>
</dbReference>
<dbReference type="Gene3D" id="1.25.40.10">
    <property type="entry name" value="Tetratricopeptide repeat domain"/>
    <property type="match status" value="1"/>
</dbReference>
<keyword evidence="2" id="KW-0175">Coiled coil</keyword>
<accession>A0A1T4JS62</accession>
<sequence>MNHLQKLGLLALGTLLLGGCAANDLAVKRQTETETKVEHLFQIAGGIEARLNELSGRLATLEERDAQRTAVFKELSDGVRELKEVNQALQAKVQTAAVVATPKVEVVNPDPAPKGRDAGPPQGYVKAFGLYSTNNFSGAIQAFELFLKEQPASEYVPNAQYWIGECYYSVSDLPKALVAFQKVVDGWPRHLKASDALLKIGYSYAAQKQPDKAKASFERLIRSYPASPAAVKARERLMSSDQPASGRH</sequence>
<evidence type="ECO:0000256" key="2">
    <source>
        <dbReference type="SAM" id="Coils"/>
    </source>
</evidence>
<keyword evidence="5" id="KW-1185">Reference proteome</keyword>
<protein>
    <submittedName>
        <fullName evidence="4">Tol-pal system protein YbgF</fullName>
    </submittedName>
</protein>
<proteinExistence type="inferred from homology"/>
<dbReference type="EMBL" id="FUWR01000001">
    <property type="protein sequence ID" value="SJZ33026.1"/>
    <property type="molecule type" value="Genomic_DNA"/>
</dbReference>
<reference evidence="5" key="1">
    <citation type="submission" date="2017-02" db="EMBL/GenBank/DDBJ databases">
        <authorList>
            <person name="Varghese N."/>
            <person name="Submissions S."/>
        </authorList>
    </citation>
    <scope>NUCLEOTIDE SEQUENCE [LARGE SCALE GENOMIC DNA]</scope>
    <source>
        <strain evidence="5">ATCC BAA-34</strain>
    </source>
</reference>
<keyword evidence="1" id="KW-0802">TPR repeat</keyword>
<feature type="signal peptide" evidence="3">
    <location>
        <begin position="1"/>
        <end position="21"/>
    </location>
</feature>
<evidence type="ECO:0000256" key="1">
    <source>
        <dbReference type="PROSITE-ProRule" id="PRU00339"/>
    </source>
</evidence>
<name>A0A1T4JS62_9BACT</name>
<dbReference type="RefSeq" id="WP_078788354.1">
    <property type="nucleotide sequence ID" value="NZ_FUWR01000001.1"/>
</dbReference>
<organism evidence="4 5">
    <name type="scientific">Trichlorobacter thiogenes</name>
    <dbReference type="NCBI Taxonomy" id="115783"/>
    <lineage>
        <taxon>Bacteria</taxon>
        <taxon>Pseudomonadati</taxon>
        <taxon>Thermodesulfobacteriota</taxon>
        <taxon>Desulfuromonadia</taxon>
        <taxon>Geobacterales</taxon>
        <taxon>Geobacteraceae</taxon>
        <taxon>Trichlorobacter</taxon>
    </lineage>
</organism>
<dbReference type="SMART" id="SM00028">
    <property type="entry name" value="TPR"/>
    <property type="match status" value="2"/>
</dbReference>
<dbReference type="InterPro" id="IPR019734">
    <property type="entry name" value="TPR_rpt"/>
</dbReference>
<evidence type="ECO:0000313" key="5">
    <source>
        <dbReference type="Proteomes" id="UP000190102"/>
    </source>
</evidence>
<keyword evidence="3" id="KW-0732">Signal</keyword>
<dbReference type="NCBIfam" id="TIGR02795">
    <property type="entry name" value="tol_pal_ybgF"/>
    <property type="match status" value="1"/>
</dbReference>
<dbReference type="GO" id="GO:0051301">
    <property type="term" value="P:cell division"/>
    <property type="evidence" value="ECO:0007669"/>
    <property type="project" value="InterPro"/>
</dbReference>
<dbReference type="InterPro" id="IPR014162">
    <property type="entry name" value="CpoB_C"/>
</dbReference>
<dbReference type="InterPro" id="IPR011990">
    <property type="entry name" value="TPR-like_helical_dom_sf"/>
</dbReference>
<dbReference type="AlphaFoldDB" id="A0A1T4JS62"/>
<dbReference type="PROSITE" id="PS51257">
    <property type="entry name" value="PROKAR_LIPOPROTEIN"/>
    <property type="match status" value="1"/>
</dbReference>
<evidence type="ECO:0000256" key="3">
    <source>
        <dbReference type="SAM" id="SignalP"/>
    </source>
</evidence>
<dbReference type="InterPro" id="IPR034706">
    <property type="entry name" value="CpoB"/>
</dbReference>
<feature type="chain" id="PRO_5039932679" evidence="3">
    <location>
        <begin position="22"/>
        <end position="248"/>
    </location>
</feature>